<evidence type="ECO:0000256" key="1">
    <source>
        <dbReference type="SAM" id="Phobius"/>
    </source>
</evidence>
<feature type="transmembrane region" description="Helical" evidence="1">
    <location>
        <begin position="6"/>
        <end position="26"/>
    </location>
</feature>
<comment type="caution">
    <text evidence="2">The sequence shown here is derived from an EMBL/GenBank/DDBJ whole genome shotgun (WGS) entry which is preliminary data.</text>
</comment>
<dbReference type="AlphaFoldDB" id="A0A2V1P4N5"/>
<sequence>MTLLLWNVALGAGMAILIWLMIEMLLCRVLPRLEPYLPDDICGPGGWFSDTANQSGIFDRPRRQG</sequence>
<name>A0A2V1P4N5_9RHOB</name>
<accession>A0A2V1P4N5</accession>
<dbReference type="RefSeq" id="WP_109388817.1">
    <property type="nucleotide sequence ID" value="NZ_QETF01000009.1"/>
</dbReference>
<evidence type="ECO:0000313" key="3">
    <source>
        <dbReference type="Proteomes" id="UP000245293"/>
    </source>
</evidence>
<protein>
    <submittedName>
        <fullName evidence="2">Uncharacterized protein</fullName>
    </submittedName>
</protein>
<proteinExistence type="predicted"/>
<keyword evidence="1" id="KW-1133">Transmembrane helix</keyword>
<keyword evidence="1" id="KW-0472">Membrane</keyword>
<gene>
    <name evidence="2" type="ORF">DFK10_09600</name>
</gene>
<keyword evidence="1" id="KW-0812">Transmembrane</keyword>
<dbReference type="EMBL" id="QETF01000009">
    <property type="protein sequence ID" value="PWG16780.1"/>
    <property type="molecule type" value="Genomic_DNA"/>
</dbReference>
<organism evidence="2 3">
    <name type="scientific">Salibaculum griseiflavum</name>
    <dbReference type="NCBI Taxonomy" id="1914409"/>
    <lineage>
        <taxon>Bacteria</taxon>
        <taxon>Pseudomonadati</taxon>
        <taxon>Pseudomonadota</taxon>
        <taxon>Alphaproteobacteria</taxon>
        <taxon>Rhodobacterales</taxon>
        <taxon>Roseobacteraceae</taxon>
        <taxon>Salibaculum</taxon>
    </lineage>
</organism>
<dbReference type="Proteomes" id="UP000245293">
    <property type="component" value="Unassembled WGS sequence"/>
</dbReference>
<dbReference type="OrthoDB" id="7873825at2"/>
<evidence type="ECO:0000313" key="2">
    <source>
        <dbReference type="EMBL" id="PWG16780.1"/>
    </source>
</evidence>
<reference evidence="3" key="1">
    <citation type="submission" date="2018-05" db="EMBL/GenBank/DDBJ databases">
        <authorList>
            <person name="Du Z."/>
            <person name="Wang X."/>
        </authorList>
    </citation>
    <scope>NUCLEOTIDE SEQUENCE [LARGE SCALE GENOMIC DNA]</scope>
    <source>
        <strain evidence="3">WDS4C29</strain>
    </source>
</reference>
<keyword evidence="3" id="KW-1185">Reference proteome</keyword>